<reference evidence="5 6" key="1">
    <citation type="journal article" date="2016" name="Nat. Commun.">
        <title>Thousands of microbial genomes shed light on interconnected biogeochemical processes in an aquifer system.</title>
        <authorList>
            <person name="Anantharaman K."/>
            <person name="Brown C.T."/>
            <person name="Hug L.A."/>
            <person name="Sharon I."/>
            <person name="Castelle C.J."/>
            <person name="Probst A.J."/>
            <person name="Thomas B.C."/>
            <person name="Singh A."/>
            <person name="Wilkins M.J."/>
            <person name="Karaoz U."/>
            <person name="Brodie E.L."/>
            <person name="Williams K.H."/>
            <person name="Hubbard S.S."/>
            <person name="Banfield J.F."/>
        </authorList>
    </citation>
    <scope>NUCLEOTIDE SEQUENCE [LARGE SCALE GENOMIC DNA]</scope>
</reference>
<comment type="caution">
    <text evidence="5">The sequence shown here is derived from an EMBL/GenBank/DDBJ whole genome shotgun (WGS) entry which is preliminary data.</text>
</comment>
<evidence type="ECO:0000259" key="4">
    <source>
        <dbReference type="Pfam" id="PF05193"/>
    </source>
</evidence>
<dbReference type="InterPro" id="IPR007863">
    <property type="entry name" value="Peptidase_M16_C"/>
</dbReference>
<dbReference type="AlphaFoldDB" id="A0A1F6GT33"/>
<dbReference type="PANTHER" id="PTHR11851">
    <property type="entry name" value="METALLOPROTEASE"/>
    <property type="match status" value="1"/>
</dbReference>
<name>A0A1F6GT33_9BACT</name>
<comment type="similarity">
    <text evidence="1 2">Belongs to the peptidase M16 family.</text>
</comment>
<dbReference type="Pfam" id="PF00675">
    <property type="entry name" value="Peptidase_M16"/>
    <property type="match status" value="1"/>
</dbReference>
<dbReference type="GO" id="GO:0004222">
    <property type="term" value="F:metalloendopeptidase activity"/>
    <property type="evidence" value="ECO:0007669"/>
    <property type="project" value="InterPro"/>
</dbReference>
<dbReference type="GO" id="GO:0046872">
    <property type="term" value="F:metal ion binding"/>
    <property type="evidence" value="ECO:0007669"/>
    <property type="project" value="InterPro"/>
</dbReference>
<dbReference type="Proteomes" id="UP000176968">
    <property type="component" value="Unassembled WGS sequence"/>
</dbReference>
<proteinExistence type="inferred from homology"/>
<organism evidence="5 6">
    <name type="scientific">Candidatus Kuenenbacteria bacterium RIFCSPHIGHO2_12_FULL_42_14</name>
    <dbReference type="NCBI Taxonomy" id="1798563"/>
    <lineage>
        <taxon>Bacteria</taxon>
        <taxon>Candidatus Kueneniibacteriota</taxon>
    </lineage>
</organism>
<dbReference type="Gene3D" id="3.30.830.10">
    <property type="entry name" value="Metalloenzyme, LuxS/M16 peptidase-like"/>
    <property type="match status" value="2"/>
</dbReference>
<evidence type="ECO:0000313" key="5">
    <source>
        <dbReference type="EMBL" id="OGH01244.1"/>
    </source>
</evidence>
<evidence type="ECO:0000259" key="3">
    <source>
        <dbReference type="Pfam" id="PF00675"/>
    </source>
</evidence>
<dbReference type="EMBL" id="MFMY01000002">
    <property type="protein sequence ID" value="OGH01244.1"/>
    <property type="molecule type" value="Genomic_DNA"/>
</dbReference>
<dbReference type="Pfam" id="PF05193">
    <property type="entry name" value="Peptidase_M16_C"/>
    <property type="match status" value="1"/>
</dbReference>
<feature type="domain" description="Peptidase M16 C-terminal" evidence="4">
    <location>
        <begin position="166"/>
        <end position="341"/>
    </location>
</feature>
<evidence type="ECO:0008006" key="7">
    <source>
        <dbReference type="Google" id="ProtNLM"/>
    </source>
</evidence>
<gene>
    <name evidence="5" type="ORF">A3E04_02345</name>
</gene>
<dbReference type="InterPro" id="IPR001431">
    <property type="entry name" value="Pept_M16_Zn_BS"/>
</dbReference>
<accession>A0A1F6GT33</accession>
<dbReference type="GO" id="GO:0006508">
    <property type="term" value="P:proteolysis"/>
    <property type="evidence" value="ECO:0007669"/>
    <property type="project" value="InterPro"/>
</dbReference>
<dbReference type="InterPro" id="IPR011765">
    <property type="entry name" value="Pept_M16_N"/>
</dbReference>
<evidence type="ECO:0000256" key="2">
    <source>
        <dbReference type="RuleBase" id="RU004447"/>
    </source>
</evidence>
<dbReference type="InterPro" id="IPR011249">
    <property type="entry name" value="Metalloenz_LuxS/M16"/>
</dbReference>
<dbReference type="PANTHER" id="PTHR11851:SF49">
    <property type="entry name" value="MITOCHONDRIAL-PROCESSING PEPTIDASE SUBUNIT ALPHA"/>
    <property type="match status" value="1"/>
</dbReference>
<dbReference type="PROSITE" id="PS00143">
    <property type="entry name" value="INSULINASE"/>
    <property type="match status" value="1"/>
</dbReference>
<protein>
    <recommendedName>
        <fullName evidence="7">Peptidase M16</fullName>
    </recommendedName>
</protein>
<evidence type="ECO:0000256" key="1">
    <source>
        <dbReference type="ARBA" id="ARBA00007261"/>
    </source>
</evidence>
<dbReference type="InterPro" id="IPR050361">
    <property type="entry name" value="MPP/UQCRC_Complex"/>
</dbReference>
<evidence type="ECO:0000313" key="6">
    <source>
        <dbReference type="Proteomes" id="UP000176968"/>
    </source>
</evidence>
<sequence>MYKLTVLKNGIKIITHNMPAAHGVTTGVFFGAGSRYEREKIAGASHFLEHMFFKGTKNRPEPSDIARSIEGVGGYLNAATSQDHTFYYNRVPKAHGKMAFEVLADMMNNSLFNEKALDRERGVILEELNMFLDTPMRYIYDLTMNLVFSGSTLGRDIIGAKKSILKIKRQDLIDYVKGFYQPQKMAIAIAGNINQHGAIREAEKFFGHLKKNKQPIYKKVPSERQGPGILIHNKKTDQAHLSLAVRALPYNHQELPTLTVLDTILGTGMSSRLFLNIREKLGLCYYINSSTEEFEDAGIFAINSGLNTDKIELAVARIWDELKKISTVLIAKRELDEAKEYLRGSISLEVDNTDNMAMWYGIQGLFAKKIKTPAEKVAELLKVSESDIMKLAKKLFKREQLNLAVIGPFQKRDKNRFLKLLK</sequence>
<dbReference type="SUPFAM" id="SSF63411">
    <property type="entry name" value="LuxS/MPP-like metallohydrolase"/>
    <property type="match status" value="2"/>
</dbReference>
<feature type="domain" description="Peptidase M16 N-terminal" evidence="3">
    <location>
        <begin position="13"/>
        <end position="159"/>
    </location>
</feature>